<dbReference type="KEGG" id="psuu:Psuf_000260"/>
<dbReference type="Proteomes" id="UP000503011">
    <property type="component" value="Chromosome"/>
</dbReference>
<gene>
    <name evidence="1" type="ORF">Psuf_000260</name>
</gene>
<proteinExistence type="predicted"/>
<reference evidence="1 2" key="2">
    <citation type="submission" date="2020-03" db="EMBL/GenBank/DDBJ databases">
        <authorList>
            <person name="Ichikawa N."/>
            <person name="Kimura A."/>
            <person name="Kitahashi Y."/>
            <person name="Uohara A."/>
        </authorList>
    </citation>
    <scope>NUCLEOTIDE SEQUENCE [LARGE SCALE GENOMIC DNA]</scope>
    <source>
        <strain evidence="1 2">NBRC 105367</strain>
    </source>
</reference>
<reference evidence="1 2" key="1">
    <citation type="submission" date="2020-03" db="EMBL/GenBank/DDBJ databases">
        <title>Whole genome shotgun sequence of Phytohabitans suffuscus NBRC 105367.</title>
        <authorList>
            <person name="Komaki H."/>
            <person name="Tamura T."/>
        </authorList>
    </citation>
    <scope>NUCLEOTIDE SEQUENCE [LARGE SCALE GENOMIC DNA]</scope>
    <source>
        <strain evidence="1 2">NBRC 105367</strain>
    </source>
</reference>
<dbReference type="InterPro" id="IPR046030">
    <property type="entry name" value="DUF5988"/>
</dbReference>
<protein>
    <submittedName>
        <fullName evidence="1">Uncharacterized protein</fullName>
    </submittedName>
</protein>
<accession>A0A6F8Y9L4</accession>
<keyword evidence="2" id="KW-1185">Reference proteome</keyword>
<dbReference type="AlphaFoldDB" id="A0A6F8Y9L4"/>
<sequence>MSETDFISDDRIDAVLEGGPADIPSASRRHRVRPDHDRIKVPHRGGYEHFERAVDTGSGTAAPVVYRWVTRTRIAE</sequence>
<name>A0A6F8Y9L4_9ACTN</name>
<evidence type="ECO:0000313" key="2">
    <source>
        <dbReference type="Proteomes" id="UP000503011"/>
    </source>
</evidence>
<evidence type="ECO:0000313" key="1">
    <source>
        <dbReference type="EMBL" id="BCB82713.1"/>
    </source>
</evidence>
<organism evidence="1 2">
    <name type="scientific">Phytohabitans suffuscus</name>
    <dbReference type="NCBI Taxonomy" id="624315"/>
    <lineage>
        <taxon>Bacteria</taxon>
        <taxon>Bacillati</taxon>
        <taxon>Actinomycetota</taxon>
        <taxon>Actinomycetes</taxon>
        <taxon>Micromonosporales</taxon>
        <taxon>Micromonosporaceae</taxon>
    </lineage>
</organism>
<dbReference type="RefSeq" id="WP_173152403.1">
    <property type="nucleotide sequence ID" value="NZ_AP022871.1"/>
</dbReference>
<dbReference type="EMBL" id="AP022871">
    <property type="protein sequence ID" value="BCB82713.1"/>
    <property type="molecule type" value="Genomic_DNA"/>
</dbReference>
<dbReference type="Pfam" id="PF19450">
    <property type="entry name" value="DUF5988"/>
    <property type="match status" value="1"/>
</dbReference>